<keyword evidence="2" id="KW-1003">Cell membrane</keyword>
<dbReference type="eggNOG" id="COG0577">
    <property type="taxonomic scope" value="Bacteria"/>
</dbReference>
<gene>
    <name evidence="9" type="ORF">STRMA_1550</name>
</gene>
<reference evidence="9 10" key="1">
    <citation type="journal article" date="2014" name="Int. J. Syst. Evol. Microbiol.">
        <title>Phylogenomics and the dynamic genome evolution of the genus Streptococcus.</title>
        <authorList>
            <consortium name="The Broad Institute Genome Sequencing Platform"/>
            <person name="Richards V.P."/>
            <person name="Palmer S.R."/>
            <person name="Pavinski Bitar P.D."/>
            <person name="Qin X."/>
            <person name="Weinstock G.M."/>
            <person name="Highlander S.K."/>
            <person name="Town C.D."/>
            <person name="Burne R.A."/>
            <person name="Stanhope M.J."/>
        </authorList>
    </citation>
    <scope>NUCLEOTIDE SEQUENCE [LARGE SCALE GENOMIC DNA]</scope>
    <source>
        <strain evidence="9 10">NCTC 11558</strain>
    </source>
</reference>
<feature type="domain" description="ABC3 transporter permease C-terminal" evidence="8">
    <location>
        <begin position="644"/>
        <end position="764"/>
    </location>
</feature>
<evidence type="ECO:0000313" key="10">
    <source>
        <dbReference type="Proteomes" id="UP000003573"/>
    </source>
</evidence>
<evidence type="ECO:0000256" key="4">
    <source>
        <dbReference type="ARBA" id="ARBA00022989"/>
    </source>
</evidence>
<dbReference type="STRING" id="764298.STRMA_1550"/>
<comment type="similarity">
    <text evidence="6">Belongs to the ABC-4 integral membrane protein family.</text>
</comment>
<dbReference type="GO" id="GO:0022857">
    <property type="term" value="F:transmembrane transporter activity"/>
    <property type="evidence" value="ECO:0007669"/>
    <property type="project" value="TreeGrafter"/>
</dbReference>
<feature type="transmembrane region" description="Helical" evidence="7">
    <location>
        <begin position="248"/>
        <end position="270"/>
    </location>
</feature>
<feature type="transmembrane region" description="Helical" evidence="7">
    <location>
        <begin position="347"/>
        <end position="366"/>
    </location>
</feature>
<dbReference type="GO" id="GO:0005886">
    <property type="term" value="C:plasma membrane"/>
    <property type="evidence" value="ECO:0007669"/>
    <property type="project" value="UniProtKB-SubCell"/>
</dbReference>
<dbReference type="Proteomes" id="UP000003573">
    <property type="component" value="Unassembled WGS sequence"/>
</dbReference>
<keyword evidence="10" id="KW-1185">Reference proteome</keyword>
<feature type="transmembrane region" description="Helical" evidence="7">
    <location>
        <begin position="732"/>
        <end position="756"/>
    </location>
</feature>
<feature type="domain" description="ABC3 transporter permease C-terminal" evidence="8">
    <location>
        <begin position="258"/>
        <end position="374"/>
    </location>
</feature>
<evidence type="ECO:0000256" key="2">
    <source>
        <dbReference type="ARBA" id="ARBA00022475"/>
    </source>
</evidence>
<dbReference type="OrthoDB" id="9761168at2"/>
<keyword evidence="5 7" id="KW-0472">Membrane</keyword>
<accession>G5JX07</accession>
<keyword evidence="4 7" id="KW-1133">Transmembrane helix</keyword>
<dbReference type="PANTHER" id="PTHR30572">
    <property type="entry name" value="MEMBRANE COMPONENT OF TRANSPORTER-RELATED"/>
    <property type="match status" value="1"/>
</dbReference>
<name>G5JX07_9STRE</name>
<evidence type="ECO:0000256" key="5">
    <source>
        <dbReference type="ARBA" id="ARBA00023136"/>
    </source>
</evidence>
<dbReference type="RefSeq" id="WP_003082499.1">
    <property type="nucleotide sequence ID" value="NZ_AEUW02000001.1"/>
</dbReference>
<organism evidence="9 10">
    <name type="scientific">Streptococcus macacae NCTC 11558</name>
    <dbReference type="NCBI Taxonomy" id="764298"/>
    <lineage>
        <taxon>Bacteria</taxon>
        <taxon>Bacillati</taxon>
        <taxon>Bacillota</taxon>
        <taxon>Bacilli</taxon>
        <taxon>Lactobacillales</taxon>
        <taxon>Streptococcaceae</taxon>
        <taxon>Streptococcus</taxon>
    </lineage>
</organism>
<dbReference type="InterPro" id="IPR050250">
    <property type="entry name" value="Macrolide_Exporter_MacB"/>
</dbReference>
<proteinExistence type="inferred from homology"/>
<dbReference type="Pfam" id="PF02687">
    <property type="entry name" value="FtsX"/>
    <property type="match status" value="2"/>
</dbReference>
<evidence type="ECO:0000313" key="9">
    <source>
        <dbReference type="EMBL" id="EHJ53393.1"/>
    </source>
</evidence>
<feature type="transmembrane region" description="Helical" evidence="7">
    <location>
        <begin position="685"/>
        <end position="711"/>
    </location>
</feature>
<keyword evidence="3 7" id="KW-0812">Transmembrane</keyword>
<feature type="transmembrane region" description="Helical" evidence="7">
    <location>
        <begin position="15"/>
        <end position="37"/>
    </location>
</feature>
<protein>
    <submittedName>
        <fullName evidence="9">Efflux ABC transporter, permease protein</fullName>
    </submittedName>
</protein>
<feature type="transmembrane region" description="Helical" evidence="7">
    <location>
        <begin position="419"/>
        <end position="442"/>
    </location>
</feature>
<dbReference type="EMBL" id="AEUW02000001">
    <property type="protein sequence ID" value="EHJ53393.1"/>
    <property type="molecule type" value="Genomic_DNA"/>
</dbReference>
<sequence length="770" mass="86200">MRLAIQNLKKNKKQYTSFGVMLFIAAFTINIALVLAFQTSRAYDKQFKKLNTAAINVLIPLSQDQKNLLKQINNIKGVAATEKHKGLYSKATIHHFAGTDFEMNTVFYNKEERRTLNHLDILTNTKNSKNEIYIPNFIAKLGKFHTGDKITYSLGQKKYSFTIAGAVNEMQYGNYGTSLIGAYLPQKAYQTISSENKEKSVAEYSIKTRKHANSNTIKDQISSLISNKGISLLHINDYKTTKQARMMISNLLIAIFIAVALIIFLISLFLSSFHIHSHIEEGIIDMGVLKAIGYTSSNIILSEMIPYLLISALATLTGSLFSYTVLPTIANFLAIQSGFSFTPTFDLVSIFSIIATTIGIFAIYTYGCSRRIWTLEAISAIRGGGHHSYHHYFPLATSKLGVKPSLILKQTFTSPSQNILLSILTFGIMTLLAFSGSLLYNVNIKPDHFFKTISEENPSAIFTVNTTDNLQRLKTTLKKDKRVQKVLEYASVPLNNEDEAVTGFVAEDFSRLTNNIVYKGKNPLKSNEIAIGSTLAKKHKIGSKIKIREGNTSYKYTVTGYIQSINYQGKVCELTNKGYQKISPTAATSLNVYLKKKGASAANRFIKAYKRKLTHVKVSAVNYEQLMKNNRLFYASLVSSVIVIIFIIAMLIILLVMFMIINSLIMTQKQEFGIYKALGWSNSQLTLQLSLSFTPIIFISAVFSALIDLSLIPIITNNMFRLLGAMKNHFKVSLHIFLLLAFIVVAISFIISMILARKIKRIDPYSLLKA</sequence>
<evidence type="ECO:0000256" key="1">
    <source>
        <dbReference type="ARBA" id="ARBA00004651"/>
    </source>
</evidence>
<comment type="subcellular location">
    <subcellularLocation>
        <location evidence="1">Cell membrane</location>
        <topology evidence="1">Multi-pass membrane protein</topology>
    </subcellularLocation>
</comment>
<evidence type="ECO:0000256" key="3">
    <source>
        <dbReference type="ARBA" id="ARBA00022692"/>
    </source>
</evidence>
<feature type="transmembrane region" description="Helical" evidence="7">
    <location>
        <begin position="632"/>
        <end position="665"/>
    </location>
</feature>
<dbReference type="AlphaFoldDB" id="G5JX07"/>
<evidence type="ECO:0000256" key="7">
    <source>
        <dbReference type="SAM" id="Phobius"/>
    </source>
</evidence>
<comment type="caution">
    <text evidence="9">The sequence shown here is derived from an EMBL/GenBank/DDBJ whole genome shotgun (WGS) entry which is preliminary data.</text>
</comment>
<dbReference type="InterPro" id="IPR003838">
    <property type="entry name" value="ABC3_permease_C"/>
</dbReference>
<feature type="transmembrane region" description="Helical" evidence="7">
    <location>
        <begin position="304"/>
        <end position="326"/>
    </location>
</feature>
<evidence type="ECO:0000256" key="6">
    <source>
        <dbReference type="ARBA" id="ARBA00038076"/>
    </source>
</evidence>
<evidence type="ECO:0000259" key="8">
    <source>
        <dbReference type="Pfam" id="PF02687"/>
    </source>
</evidence>
<dbReference type="PANTHER" id="PTHR30572:SF4">
    <property type="entry name" value="ABC TRANSPORTER PERMEASE YTRF"/>
    <property type="match status" value="1"/>
</dbReference>